<name>A0A9W6ZNU8_9STRA</name>
<organism evidence="3 4">
    <name type="scientific">Triparma strigata</name>
    <dbReference type="NCBI Taxonomy" id="1606541"/>
    <lineage>
        <taxon>Eukaryota</taxon>
        <taxon>Sar</taxon>
        <taxon>Stramenopiles</taxon>
        <taxon>Ochrophyta</taxon>
        <taxon>Bolidophyceae</taxon>
        <taxon>Parmales</taxon>
        <taxon>Triparmaceae</taxon>
        <taxon>Triparma</taxon>
    </lineage>
</organism>
<dbReference type="InterPro" id="IPR050895">
    <property type="entry name" value="XK-related_scramblase"/>
</dbReference>
<evidence type="ECO:0000256" key="2">
    <source>
        <dbReference type="SAM" id="Phobius"/>
    </source>
</evidence>
<feature type="transmembrane region" description="Helical" evidence="2">
    <location>
        <begin position="774"/>
        <end position="797"/>
    </location>
</feature>
<feature type="transmembrane region" description="Helical" evidence="2">
    <location>
        <begin position="237"/>
        <end position="258"/>
    </location>
</feature>
<evidence type="ECO:0000313" key="4">
    <source>
        <dbReference type="Proteomes" id="UP001165085"/>
    </source>
</evidence>
<keyword evidence="2" id="KW-1133">Transmembrane helix</keyword>
<feature type="transmembrane region" description="Helical" evidence="2">
    <location>
        <begin position="48"/>
        <end position="72"/>
    </location>
</feature>
<feature type="transmembrane region" description="Helical" evidence="2">
    <location>
        <begin position="734"/>
        <end position="754"/>
    </location>
</feature>
<feature type="transmembrane region" description="Helical" evidence="2">
    <location>
        <begin position="586"/>
        <end position="607"/>
    </location>
</feature>
<feature type="transmembrane region" description="Helical" evidence="2">
    <location>
        <begin position="78"/>
        <end position="101"/>
    </location>
</feature>
<keyword evidence="2" id="KW-0472">Membrane</keyword>
<keyword evidence="4" id="KW-1185">Reference proteome</keyword>
<protein>
    <submittedName>
        <fullName evidence="3">Uncharacterized protein</fullName>
    </submittedName>
</protein>
<dbReference type="AlphaFoldDB" id="A0A9W6ZNU8"/>
<feature type="transmembrane region" description="Helical" evidence="2">
    <location>
        <begin position="653"/>
        <end position="681"/>
    </location>
</feature>
<proteinExistence type="predicted"/>
<keyword evidence="2" id="KW-0812">Transmembrane</keyword>
<dbReference type="EMBL" id="BRXY01000029">
    <property type="protein sequence ID" value="GMH54682.1"/>
    <property type="molecule type" value="Genomic_DNA"/>
</dbReference>
<gene>
    <name evidence="3" type="ORF">TrST_g5676</name>
</gene>
<dbReference type="PANTHER" id="PTHR16024">
    <property type="entry name" value="XK-RELATED PROTEIN"/>
    <property type="match status" value="1"/>
</dbReference>
<feature type="transmembrane region" description="Helical" evidence="2">
    <location>
        <begin position="487"/>
        <end position="509"/>
    </location>
</feature>
<comment type="caution">
    <text evidence="3">The sequence shown here is derived from an EMBL/GenBank/DDBJ whole genome shotgun (WGS) entry which is preliminary data.</text>
</comment>
<accession>A0A9W6ZNU8</accession>
<reference evidence="4" key="1">
    <citation type="journal article" date="2023" name="Commun. Biol.">
        <title>Genome analysis of Parmales, the sister group of diatoms, reveals the evolutionary specialization of diatoms from phago-mixotrophs to photoautotrophs.</title>
        <authorList>
            <person name="Ban H."/>
            <person name="Sato S."/>
            <person name="Yoshikawa S."/>
            <person name="Yamada K."/>
            <person name="Nakamura Y."/>
            <person name="Ichinomiya M."/>
            <person name="Sato N."/>
            <person name="Blanc-Mathieu R."/>
            <person name="Endo H."/>
            <person name="Kuwata A."/>
            <person name="Ogata H."/>
        </authorList>
    </citation>
    <scope>NUCLEOTIDE SEQUENCE [LARGE SCALE GENOMIC DNA]</scope>
    <source>
        <strain evidence="4">NIES 3701</strain>
    </source>
</reference>
<evidence type="ECO:0000313" key="3">
    <source>
        <dbReference type="EMBL" id="GMH54682.1"/>
    </source>
</evidence>
<feature type="compositionally biased region" description="Polar residues" evidence="1">
    <location>
        <begin position="424"/>
        <end position="435"/>
    </location>
</feature>
<feature type="transmembrane region" description="Helical" evidence="2">
    <location>
        <begin position="450"/>
        <end position="467"/>
    </location>
</feature>
<feature type="transmembrane region" description="Helical" evidence="2">
    <location>
        <begin position="630"/>
        <end position="646"/>
    </location>
</feature>
<feature type="region of interest" description="Disordered" evidence="1">
    <location>
        <begin position="415"/>
        <end position="435"/>
    </location>
</feature>
<sequence length="897" mass="101293">MSSSKVQPAPEGDSPTGLARKKSLSQTTLSIRKSFLTNMNKFGNLANLALIAGATMSFSDLGFDLVIIIEYMQYNTSAAYATIGTIAISLWAQCCVVYAFHRNRQKRYLFRELFYVISCVKPGVDAYRVVTKQPLPQGVLVSSHEEMMYLRGVELFAECIPGCLIQAIAYININQTTIAALSLMSSLLTAAFISASMTIEKDVVKENRIKNPTFYGFIPLDFTAGFMARHPYEFGGAYFSFTMISTPVVCFYFGSRYLSYVEGEEAKEKFKNIFSSELVYGAIGGLIFLQMVSSFMFLRLIEPKYRSSFLSLKTGSQHVVETFRTATNERAKIGVMNNHRSMWKEIEEDVRVYLNENLKKWIEEEQEWFNEGVRAMVLDDLVDDPELLKMLRRPVEDEETGGRDELYLAGMRQSSPSKVLPAGPSQQQAMTQTPGSTSIRRSFTANMNKFGNLANFALIAGAGLSFSDLAFDLVMIIEYMQYSVASAYATIGTIGISILVQCFVVILCHKGRKKRYVLREIFYVITCIKPGVDAYRVVTEQPLPAGAMISAHEEMMYLRGVELFAECIPGCLIQTIAYINGEQTTVAALSLLSSIFTAAFISASMSIEKDFSRDGRVRFPHFNGYIPTESVWRCTVVCLLIYLITISQLTGKVFALALCNAVSSNLLIMYLIGDVLLYYAYKIFRNDFIYWPPVKSYGNALFIAFVARVGVKIAVVDFTAGFMARHPYEFGGTAFCFTMLTTPIVCIYFGSMYLSYVEDEEVKASFIYVFTSEQVYGCIGGLIILQIFSFTLFLRLIDPKYRSTFMSFETASQYVTRTFLTATNERAKIGVMNNHRSMWKEIEEDVRVWLNENLEKWIEEEQEWFNEGVRAMVLDDLVDDPELLKVLRRPEEGDSSS</sequence>
<feature type="transmembrane region" description="Helical" evidence="2">
    <location>
        <begin position="278"/>
        <end position="301"/>
    </location>
</feature>
<evidence type="ECO:0000256" key="1">
    <source>
        <dbReference type="SAM" id="MobiDB-lite"/>
    </source>
</evidence>
<dbReference type="Proteomes" id="UP001165085">
    <property type="component" value="Unassembled WGS sequence"/>
</dbReference>
<dbReference type="PANTHER" id="PTHR16024:SF6">
    <property type="entry name" value="XK-RELATED PROTEIN"/>
    <property type="match status" value="1"/>
</dbReference>
<dbReference type="GO" id="GO:0016020">
    <property type="term" value="C:membrane"/>
    <property type="evidence" value="ECO:0007669"/>
    <property type="project" value="TreeGrafter"/>
</dbReference>